<dbReference type="AlphaFoldDB" id="A0A2P4Z739"/>
<feature type="compositionally biased region" description="Basic and acidic residues" evidence="1">
    <location>
        <begin position="91"/>
        <end position="102"/>
    </location>
</feature>
<protein>
    <recommendedName>
        <fullName evidence="2">Protein kinase domain-containing protein</fullName>
    </recommendedName>
</protein>
<dbReference type="Gene3D" id="1.10.510.10">
    <property type="entry name" value="Transferase(Phosphotransferase) domain 1"/>
    <property type="match status" value="1"/>
</dbReference>
<evidence type="ECO:0000313" key="4">
    <source>
        <dbReference type="Proteomes" id="UP000054821"/>
    </source>
</evidence>
<feature type="region of interest" description="Disordered" evidence="1">
    <location>
        <begin position="117"/>
        <end position="149"/>
    </location>
</feature>
<dbReference type="SMART" id="SM00220">
    <property type="entry name" value="S_TKc"/>
    <property type="match status" value="1"/>
</dbReference>
<evidence type="ECO:0000313" key="3">
    <source>
        <dbReference type="EMBL" id="PON20108.1"/>
    </source>
</evidence>
<dbReference type="EMBL" id="JPDN02000084">
    <property type="protein sequence ID" value="PON20108.1"/>
    <property type="molecule type" value="Genomic_DNA"/>
</dbReference>
<organism evidence="3 4">
    <name type="scientific">Trichoderma gamsii</name>
    <dbReference type="NCBI Taxonomy" id="398673"/>
    <lineage>
        <taxon>Eukaryota</taxon>
        <taxon>Fungi</taxon>
        <taxon>Dikarya</taxon>
        <taxon>Ascomycota</taxon>
        <taxon>Pezizomycotina</taxon>
        <taxon>Sordariomycetes</taxon>
        <taxon>Hypocreomycetidae</taxon>
        <taxon>Hypocreales</taxon>
        <taxon>Hypocreaceae</taxon>
        <taxon>Trichoderma</taxon>
    </lineage>
</organism>
<gene>
    <name evidence="3" type="ORF">TGAM01_v211031</name>
</gene>
<dbReference type="RefSeq" id="XP_024404300.1">
    <property type="nucleotide sequence ID" value="XM_024550960.1"/>
</dbReference>
<keyword evidence="4" id="KW-1185">Reference proteome</keyword>
<dbReference type="InterPro" id="IPR011009">
    <property type="entry name" value="Kinase-like_dom_sf"/>
</dbReference>
<dbReference type="SUPFAM" id="SSF56112">
    <property type="entry name" value="Protein kinase-like (PK-like)"/>
    <property type="match status" value="1"/>
</dbReference>
<dbReference type="GeneID" id="29990740"/>
<dbReference type="PANTHER" id="PTHR44167">
    <property type="entry name" value="OVARIAN-SPECIFIC SERINE/THREONINE-PROTEIN KINASE LOK-RELATED"/>
    <property type="match status" value="1"/>
</dbReference>
<feature type="domain" description="Protein kinase" evidence="2">
    <location>
        <begin position="406"/>
        <end position="696"/>
    </location>
</feature>
<feature type="compositionally biased region" description="Polar residues" evidence="1">
    <location>
        <begin position="78"/>
        <end position="90"/>
    </location>
</feature>
<name>A0A2P4Z739_9HYPO</name>
<dbReference type="Proteomes" id="UP000054821">
    <property type="component" value="Unassembled WGS sequence"/>
</dbReference>
<comment type="caution">
    <text evidence="3">The sequence shown here is derived from an EMBL/GenBank/DDBJ whole genome shotgun (WGS) entry which is preliminary data.</text>
</comment>
<dbReference type="STRING" id="398673.A0A2P4Z739"/>
<dbReference type="GO" id="GO:0005524">
    <property type="term" value="F:ATP binding"/>
    <property type="evidence" value="ECO:0007669"/>
    <property type="project" value="InterPro"/>
</dbReference>
<sequence>MERTTQQASDGINPLTASGIEHNKQECDTNIEILHQANHPSENVSDATDAFTSSEFEAIKNRHKEWWGRLKAKNTGPLSEATNALTTSEIKQSDTRSKKENANDGSHALSHDLLQQGEASEHGSPISSHASNESIATDKTSSSTQTGLLEQCGPGIKRATLRLNTKSLIEVSVQAIGLSVTDALYTAREELVLTQSQHDFGFKLQVRSSYQNQKGHPHKTQRKTCMDLIFDPNSDVILLCNTTGLSARESIIIRQLPLSRQNMPTNLGFMGRVALNVSSYGIYISKEHIFDITILPRRYISFITEPRNQPRRTNKRSFEPSSSQQDSTANKRAKLKETSEESSASTIFETAPTHPLIDEPAFLSTLSNVSNTDISVVSGLCHPLEELQLDDTLKIVSATREEDYELTRRADLSVQRNSLVYKAHHSKIPGRLVVVKIWRSKLDFTADSASALNVSSVGRYWLNEVKNHFEIGLHPAIATCYAADARLLSVYIEYINAPNLLFYCERRRNTYCKLDYSDARRVLYSMADALSFIHRKGVTHDDIKPANILYSKDRGPVLIDFGWSSTGDGHCAGSPWYIPPEYKQSGKRGSPGDIFAFGVVMLFLLRLIPLPELQSPPLRWQISHLRKVGPDARKAIDKMNQWLEIVDRATDKLNNVPDNVSDKSVGYVVGMVQGMLDFEPGTRISAHELFHDLREL</sequence>
<feature type="compositionally biased region" description="Polar residues" evidence="1">
    <location>
        <begin position="125"/>
        <end position="148"/>
    </location>
</feature>
<dbReference type="GO" id="GO:0004674">
    <property type="term" value="F:protein serine/threonine kinase activity"/>
    <property type="evidence" value="ECO:0007669"/>
    <property type="project" value="TreeGrafter"/>
</dbReference>
<dbReference type="PROSITE" id="PS00108">
    <property type="entry name" value="PROTEIN_KINASE_ST"/>
    <property type="match status" value="1"/>
</dbReference>
<dbReference type="InterPro" id="IPR008271">
    <property type="entry name" value="Ser/Thr_kinase_AS"/>
</dbReference>
<dbReference type="Pfam" id="PF00069">
    <property type="entry name" value="Pkinase"/>
    <property type="match status" value="1"/>
</dbReference>
<feature type="compositionally biased region" description="Polar residues" evidence="1">
    <location>
        <begin position="319"/>
        <end position="330"/>
    </location>
</feature>
<proteinExistence type="predicted"/>
<evidence type="ECO:0000256" key="1">
    <source>
        <dbReference type="SAM" id="MobiDB-lite"/>
    </source>
</evidence>
<feature type="region of interest" description="Disordered" evidence="1">
    <location>
        <begin position="306"/>
        <end position="350"/>
    </location>
</feature>
<evidence type="ECO:0000259" key="2">
    <source>
        <dbReference type="PROSITE" id="PS50011"/>
    </source>
</evidence>
<reference evidence="3 4" key="1">
    <citation type="journal article" date="2016" name="Genome Announc.">
        <title>Draft Whole-Genome Sequence of Trichoderma gamsii T6085, a Promising Biocontrol Agent of Fusarium Head Blight on Wheat.</title>
        <authorList>
            <person name="Baroncelli R."/>
            <person name="Zapparata A."/>
            <person name="Piaggeschi G."/>
            <person name="Sarrocco S."/>
            <person name="Vannacci G."/>
        </authorList>
    </citation>
    <scope>NUCLEOTIDE SEQUENCE [LARGE SCALE GENOMIC DNA]</scope>
    <source>
        <strain evidence="3 4">T6085</strain>
    </source>
</reference>
<dbReference type="InterPro" id="IPR000719">
    <property type="entry name" value="Prot_kinase_dom"/>
</dbReference>
<dbReference type="GO" id="GO:0044773">
    <property type="term" value="P:mitotic DNA damage checkpoint signaling"/>
    <property type="evidence" value="ECO:0007669"/>
    <property type="project" value="TreeGrafter"/>
</dbReference>
<accession>A0A2P4Z739</accession>
<feature type="region of interest" description="Disordered" evidence="1">
    <location>
        <begin position="78"/>
        <end position="105"/>
    </location>
</feature>
<dbReference type="GO" id="GO:0005634">
    <property type="term" value="C:nucleus"/>
    <property type="evidence" value="ECO:0007669"/>
    <property type="project" value="TreeGrafter"/>
</dbReference>
<dbReference type="PANTHER" id="PTHR44167:SF24">
    <property type="entry name" value="SERINE_THREONINE-PROTEIN KINASE CHK2"/>
    <property type="match status" value="1"/>
</dbReference>
<dbReference type="PROSITE" id="PS50011">
    <property type="entry name" value="PROTEIN_KINASE_DOM"/>
    <property type="match status" value="1"/>
</dbReference>